<dbReference type="SUPFAM" id="SSF57850">
    <property type="entry name" value="RING/U-box"/>
    <property type="match status" value="1"/>
</dbReference>
<dbReference type="InterPro" id="IPR014352">
    <property type="entry name" value="FERM/acyl-CoA-bd_prot_sf"/>
</dbReference>
<dbReference type="InterPro" id="IPR001841">
    <property type="entry name" value="Znf_RING"/>
</dbReference>
<evidence type="ECO:0000256" key="2">
    <source>
        <dbReference type="ARBA" id="ARBA00004282"/>
    </source>
</evidence>
<dbReference type="GO" id="GO:0006511">
    <property type="term" value="P:ubiquitin-dependent protein catabolic process"/>
    <property type="evidence" value="ECO:0007669"/>
    <property type="project" value="TreeGrafter"/>
</dbReference>
<evidence type="ECO:0000256" key="12">
    <source>
        <dbReference type="PROSITE-ProRule" id="PRU00175"/>
    </source>
</evidence>
<dbReference type="GO" id="GO:0071944">
    <property type="term" value="C:cell periphery"/>
    <property type="evidence" value="ECO:0007669"/>
    <property type="project" value="UniProtKB-ARBA"/>
</dbReference>
<evidence type="ECO:0000256" key="11">
    <source>
        <dbReference type="ARBA" id="ARBA00022949"/>
    </source>
</evidence>
<keyword evidence="8 12" id="KW-0863">Zinc-finger</keyword>
<evidence type="ECO:0000256" key="9">
    <source>
        <dbReference type="ARBA" id="ARBA00022786"/>
    </source>
</evidence>
<dbReference type="CDD" id="cd16510">
    <property type="entry name" value="RING-HC_IAPs"/>
    <property type="match status" value="1"/>
</dbReference>
<dbReference type="InterPro" id="IPR000299">
    <property type="entry name" value="FERM_domain"/>
</dbReference>
<dbReference type="InterPro" id="IPR035963">
    <property type="entry name" value="FERM_2"/>
</dbReference>
<dbReference type="Gene3D" id="1.20.80.10">
    <property type="match status" value="1"/>
</dbReference>
<dbReference type="SUPFAM" id="SSF54236">
    <property type="entry name" value="Ubiquitin-like"/>
    <property type="match status" value="1"/>
</dbReference>
<keyword evidence="10" id="KW-0862">Zinc</keyword>
<evidence type="ECO:0000256" key="6">
    <source>
        <dbReference type="ARBA" id="ARBA00022490"/>
    </source>
</evidence>
<dbReference type="GO" id="GO:0008270">
    <property type="term" value="F:zinc ion binding"/>
    <property type="evidence" value="ECO:0007669"/>
    <property type="project" value="UniProtKB-KW"/>
</dbReference>
<keyword evidence="7" id="KW-0808">Transferase</keyword>
<dbReference type="GO" id="GO:0009887">
    <property type="term" value="P:animal organ morphogenesis"/>
    <property type="evidence" value="ECO:0007669"/>
    <property type="project" value="UniProtKB-ARBA"/>
</dbReference>
<dbReference type="EMBL" id="JAFNEN010000034">
    <property type="protein sequence ID" value="KAG8198852.1"/>
    <property type="molecule type" value="Genomic_DNA"/>
</dbReference>
<dbReference type="PANTHER" id="PTHR23280">
    <property type="entry name" value="4.1 G PROTEIN"/>
    <property type="match status" value="1"/>
</dbReference>
<dbReference type="Pfam" id="PF13920">
    <property type="entry name" value="zf-C3HC4_3"/>
    <property type="match status" value="1"/>
</dbReference>
<dbReference type="EC" id="2.3.2.27" evidence="5"/>
<dbReference type="Pfam" id="PF00373">
    <property type="entry name" value="FERM_M"/>
    <property type="match status" value="1"/>
</dbReference>
<dbReference type="Proteomes" id="UP000827092">
    <property type="component" value="Unassembled WGS sequence"/>
</dbReference>
<dbReference type="InterPro" id="IPR018980">
    <property type="entry name" value="FERM_PH-like_C"/>
</dbReference>
<gene>
    <name evidence="16" type="ORF">JTE90_015070</name>
</gene>
<evidence type="ECO:0000259" key="15">
    <source>
        <dbReference type="PROSITE" id="PS50089"/>
    </source>
</evidence>
<protein>
    <recommendedName>
        <fullName evidence="5">RING-type E3 ubiquitin transferase</fullName>
        <ecNumber evidence="5">2.3.2.27</ecNumber>
    </recommendedName>
</protein>
<organism evidence="16 17">
    <name type="scientific">Oedothorax gibbosus</name>
    <dbReference type="NCBI Taxonomy" id="931172"/>
    <lineage>
        <taxon>Eukaryota</taxon>
        <taxon>Metazoa</taxon>
        <taxon>Ecdysozoa</taxon>
        <taxon>Arthropoda</taxon>
        <taxon>Chelicerata</taxon>
        <taxon>Arachnida</taxon>
        <taxon>Araneae</taxon>
        <taxon>Araneomorphae</taxon>
        <taxon>Entelegynae</taxon>
        <taxon>Araneoidea</taxon>
        <taxon>Linyphiidae</taxon>
        <taxon>Erigoninae</taxon>
        <taxon>Oedothorax</taxon>
    </lineage>
</organism>
<dbReference type="InterPro" id="IPR011993">
    <property type="entry name" value="PH-like_dom_sf"/>
</dbReference>
<evidence type="ECO:0000313" key="17">
    <source>
        <dbReference type="Proteomes" id="UP000827092"/>
    </source>
</evidence>
<comment type="pathway">
    <text evidence="4">Protein modification; protein ubiquitination.</text>
</comment>
<dbReference type="Gene3D" id="2.30.29.30">
    <property type="entry name" value="Pleckstrin-homology domain (PH domain)/Phosphotyrosine-binding domain (PTB)"/>
    <property type="match status" value="1"/>
</dbReference>
<dbReference type="AlphaFoldDB" id="A0AAV6VPW5"/>
<keyword evidence="6" id="KW-0963">Cytoplasm</keyword>
<dbReference type="Pfam" id="PF09379">
    <property type="entry name" value="FERM_N"/>
    <property type="match status" value="1"/>
</dbReference>
<comment type="catalytic activity">
    <reaction evidence="1">
        <text>S-ubiquitinyl-[E2 ubiquitin-conjugating enzyme]-L-cysteine + [acceptor protein]-L-lysine = [E2 ubiquitin-conjugating enzyme]-L-cysteine + N(6)-ubiquitinyl-[acceptor protein]-L-lysine.</text>
        <dbReference type="EC" id="2.3.2.27"/>
    </reaction>
</comment>
<dbReference type="CDD" id="cd14473">
    <property type="entry name" value="FERM_B-lobe"/>
    <property type="match status" value="1"/>
</dbReference>
<dbReference type="GO" id="GO:0061630">
    <property type="term" value="F:ubiquitin protein ligase activity"/>
    <property type="evidence" value="ECO:0007669"/>
    <property type="project" value="UniProtKB-EC"/>
</dbReference>
<dbReference type="GO" id="GO:0048731">
    <property type="term" value="P:system development"/>
    <property type="evidence" value="ECO:0007669"/>
    <property type="project" value="UniProtKB-ARBA"/>
</dbReference>
<sequence length="547" mass="61678">MSAVKCGPGVEKSFVRIQDVQVSIAIERYQIGKMLCLVRQADSVIIEVEVDVKAKGKQCLDKVCEVLGIIECDYMGLQYTGPHGENLWLNLRNQLRRQLPGPPPYRLQLRVKFFVPPHLVLQEITRHHFYMDVRRAFVENRLRTTSIQQLYHLSALIAQIELGDLEAAVGSTTALLSYPKFLPTNYLTSSTIDPDRPPQLRVRWRSGGNSDSTVSSNIVGEDVSLETHDEEQQQISIETDRTVMAQLSQRVMKAHLLLRGTKTSAAIYQFLKEASELEDFGMEQYFVKNRSGETLRIGVGPTGILIHDLNLQLKYSIAYATIHLATHAGRCFFLTFRNNLGDTQALGFKLENCHSASALYRAVTEKHAFYSCETVRNAVTSQYIRDLKGTIASLFNENTALGKNYVFDIQRTCREVYDHTRRVMYQMEAASRKGDLEVSSGHGSSVDEEGGDSSMEEDCQAPSCKVIQEQLEAFHDSMLCRVCMDSDVSTVFFPCRHVTCCSTCAPLCQNCPLCRSSISEAQHVYLPYTRGISRFRDDSISMQNNNN</sequence>
<dbReference type="SMART" id="SM01196">
    <property type="entry name" value="FERM_C"/>
    <property type="match status" value="1"/>
</dbReference>
<feature type="compositionally biased region" description="Acidic residues" evidence="13">
    <location>
        <begin position="446"/>
        <end position="457"/>
    </location>
</feature>
<dbReference type="InterPro" id="IPR013083">
    <property type="entry name" value="Znf_RING/FYVE/PHD"/>
</dbReference>
<dbReference type="SUPFAM" id="SSF50729">
    <property type="entry name" value="PH domain-like"/>
    <property type="match status" value="1"/>
</dbReference>
<keyword evidence="8 12" id="KW-0479">Metal-binding</keyword>
<evidence type="ECO:0000256" key="8">
    <source>
        <dbReference type="ARBA" id="ARBA00022771"/>
    </source>
</evidence>
<proteinExistence type="predicted"/>
<evidence type="ECO:0000256" key="4">
    <source>
        <dbReference type="ARBA" id="ARBA00004906"/>
    </source>
</evidence>
<comment type="subcellular location">
    <subcellularLocation>
        <location evidence="2">Cell junction</location>
    </subcellularLocation>
    <subcellularLocation>
        <location evidence="3">Cytoplasm</location>
    </subcellularLocation>
</comment>
<reference evidence="16 17" key="1">
    <citation type="journal article" date="2022" name="Nat. Ecol. Evol.">
        <title>A masculinizing supergene underlies an exaggerated male reproductive morph in a spider.</title>
        <authorList>
            <person name="Hendrickx F."/>
            <person name="De Corte Z."/>
            <person name="Sonet G."/>
            <person name="Van Belleghem S.M."/>
            <person name="Kostlbacher S."/>
            <person name="Vangestel C."/>
        </authorList>
    </citation>
    <scope>NUCLEOTIDE SEQUENCE [LARGE SCALE GENOMIC DNA]</scope>
    <source>
        <strain evidence="16">W744_W776</strain>
    </source>
</reference>
<dbReference type="CDD" id="cd17104">
    <property type="entry name" value="FERM_F1_MYLIP"/>
    <property type="match status" value="1"/>
</dbReference>
<dbReference type="GO" id="GO:0005737">
    <property type="term" value="C:cytoplasm"/>
    <property type="evidence" value="ECO:0007669"/>
    <property type="project" value="UniProtKB-SubCell"/>
</dbReference>
<evidence type="ECO:0000256" key="3">
    <source>
        <dbReference type="ARBA" id="ARBA00004496"/>
    </source>
</evidence>
<dbReference type="InterPro" id="IPR019749">
    <property type="entry name" value="Band_41_domain"/>
</dbReference>
<dbReference type="PANTHER" id="PTHR23280:SF13">
    <property type="entry name" value="E3 UBIQUITIN-PROTEIN LIGASE MYLIP"/>
    <property type="match status" value="1"/>
</dbReference>
<dbReference type="PROSITE" id="PS50057">
    <property type="entry name" value="FERM_3"/>
    <property type="match status" value="1"/>
</dbReference>
<dbReference type="InterPro" id="IPR041790">
    <property type="entry name" value="MYLIP_FERM_C"/>
</dbReference>
<dbReference type="InterPro" id="IPR019748">
    <property type="entry name" value="FERM_central"/>
</dbReference>
<keyword evidence="9" id="KW-0833">Ubl conjugation pathway</keyword>
<evidence type="ECO:0000256" key="5">
    <source>
        <dbReference type="ARBA" id="ARBA00012483"/>
    </source>
</evidence>
<keyword evidence="17" id="KW-1185">Reference proteome</keyword>
<evidence type="ECO:0000256" key="7">
    <source>
        <dbReference type="ARBA" id="ARBA00022679"/>
    </source>
</evidence>
<evidence type="ECO:0000256" key="10">
    <source>
        <dbReference type="ARBA" id="ARBA00022833"/>
    </source>
</evidence>
<feature type="region of interest" description="Disordered" evidence="13">
    <location>
        <begin position="434"/>
        <end position="457"/>
    </location>
</feature>
<evidence type="ECO:0000313" key="16">
    <source>
        <dbReference type="EMBL" id="KAG8198852.1"/>
    </source>
</evidence>
<evidence type="ECO:0000256" key="1">
    <source>
        <dbReference type="ARBA" id="ARBA00000900"/>
    </source>
</evidence>
<keyword evidence="11" id="KW-0965">Cell junction</keyword>
<dbReference type="Gene3D" id="3.30.40.10">
    <property type="entry name" value="Zinc/RING finger domain, C3HC4 (zinc finger)"/>
    <property type="match status" value="1"/>
</dbReference>
<dbReference type="SUPFAM" id="SSF47031">
    <property type="entry name" value="Second domain of FERM"/>
    <property type="match status" value="1"/>
</dbReference>
<evidence type="ECO:0000256" key="13">
    <source>
        <dbReference type="SAM" id="MobiDB-lite"/>
    </source>
</evidence>
<evidence type="ECO:0000259" key="14">
    <source>
        <dbReference type="PROSITE" id="PS50057"/>
    </source>
</evidence>
<dbReference type="InterPro" id="IPR018979">
    <property type="entry name" value="FERM_N"/>
</dbReference>
<dbReference type="Pfam" id="PF09380">
    <property type="entry name" value="FERM_C"/>
    <property type="match status" value="1"/>
</dbReference>
<dbReference type="GO" id="GO:0070161">
    <property type="term" value="C:anchoring junction"/>
    <property type="evidence" value="ECO:0007669"/>
    <property type="project" value="UniProtKB-SubCell"/>
</dbReference>
<accession>A0AAV6VPW5</accession>
<dbReference type="Gene3D" id="3.10.20.90">
    <property type="entry name" value="Phosphatidylinositol 3-kinase Catalytic Subunit, Chain A, domain 1"/>
    <property type="match status" value="1"/>
</dbReference>
<dbReference type="SMART" id="SM00295">
    <property type="entry name" value="B41"/>
    <property type="match status" value="1"/>
</dbReference>
<dbReference type="PROSITE" id="PS50089">
    <property type="entry name" value="ZF_RING_2"/>
    <property type="match status" value="1"/>
</dbReference>
<comment type="caution">
    <text evidence="16">The sequence shown here is derived from an EMBL/GenBank/DDBJ whole genome shotgun (WGS) entry which is preliminary data.</text>
</comment>
<dbReference type="InterPro" id="IPR029071">
    <property type="entry name" value="Ubiquitin-like_domsf"/>
</dbReference>
<feature type="domain" description="FERM" evidence="14">
    <location>
        <begin position="34"/>
        <end position="374"/>
    </location>
</feature>
<feature type="domain" description="RING-type" evidence="15">
    <location>
        <begin position="480"/>
        <end position="515"/>
    </location>
</feature>
<name>A0AAV6VPW5_9ARAC</name>
<dbReference type="CDD" id="cd13195">
    <property type="entry name" value="FERM_C_MYLIP_IDOL"/>
    <property type="match status" value="1"/>
</dbReference>